<dbReference type="EMBL" id="CAJNOJ010000425">
    <property type="protein sequence ID" value="CAF1443652.1"/>
    <property type="molecule type" value="Genomic_DNA"/>
</dbReference>
<keyword evidence="4" id="KW-1185">Reference proteome</keyword>
<evidence type="ECO:0000256" key="1">
    <source>
        <dbReference type="ARBA" id="ARBA00038414"/>
    </source>
</evidence>
<dbReference type="Proteomes" id="UP000663828">
    <property type="component" value="Unassembled WGS sequence"/>
</dbReference>
<dbReference type="InterPro" id="IPR053714">
    <property type="entry name" value="Iso_Racemase_Enz_sf"/>
</dbReference>
<dbReference type="PANTHER" id="PTHR28047">
    <property type="entry name" value="PROTEIN DCG1"/>
    <property type="match status" value="1"/>
</dbReference>
<dbReference type="AlphaFoldDB" id="A0A815P3I2"/>
<dbReference type="Proteomes" id="UP000663852">
    <property type="component" value="Unassembled WGS sequence"/>
</dbReference>
<evidence type="ECO:0000313" key="2">
    <source>
        <dbReference type="EMBL" id="CAF1443652.1"/>
    </source>
</evidence>
<dbReference type="InterPro" id="IPR015942">
    <property type="entry name" value="Asp/Glu/hydantoin_racemase"/>
</dbReference>
<dbReference type="Pfam" id="PF01177">
    <property type="entry name" value="Asp_Glu_race"/>
    <property type="match status" value="1"/>
</dbReference>
<dbReference type="GO" id="GO:0047661">
    <property type="term" value="F:amino-acid racemase activity"/>
    <property type="evidence" value="ECO:0007669"/>
    <property type="project" value="InterPro"/>
</dbReference>
<dbReference type="Gene3D" id="3.40.50.12500">
    <property type="match status" value="1"/>
</dbReference>
<sequence length="142" mass="15496">MLRERTDKPVVGIMQSSPIHATLLRNRFENVTTNKEWELLLNRSIHNMALDHRCGGIKAINISPVSLELAGQDVINVAMSEAASEFVKNNGCDVVILGCAGMSGLKKKMQQTFLTMGLKASIIDPVIAEYEVLSGLVTAQKT</sequence>
<evidence type="ECO:0000313" key="5">
    <source>
        <dbReference type="Proteomes" id="UP000663852"/>
    </source>
</evidence>
<gene>
    <name evidence="2" type="ORF">EDS130_LOCUS39049</name>
    <name evidence="3" type="ORF">XAT740_LOCUS55364</name>
</gene>
<dbReference type="PANTHER" id="PTHR28047:SF5">
    <property type="entry name" value="PROTEIN DCG1"/>
    <property type="match status" value="1"/>
</dbReference>
<dbReference type="OrthoDB" id="412018at2759"/>
<comment type="similarity">
    <text evidence="1">Belongs to the HyuE racemase family.</text>
</comment>
<name>A0A815P3I2_ADIRI</name>
<dbReference type="InterPro" id="IPR052186">
    <property type="entry name" value="Hydantoin_racemase-like"/>
</dbReference>
<evidence type="ECO:0000313" key="3">
    <source>
        <dbReference type="EMBL" id="CAF1652999.1"/>
    </source>
</evidence>
<organism evidence="2 5">
    <name type="scientific">Adineta ricciae</name>
    <name type="common">Rotifer</name>
    <dbReference type="NCBI Taxonomy" id="249248"/>
    <lineage>
        <taxon>Eukaryota</taxon>
        <taxon>Metazoa</taxon>
        <taxon>Spiralia</taxon>
        <taxon>Gnathifera</taxon>
        <taxon>Rotifera</taxon>
        <taxon>Eurotatoria</taxon>
        <taxon>Bdelloidea</taxon>
        <taxon>Adinetida</taxon>
        <taxon>Adinetidae</taxon>
        <taxon>Adineta</taxon>
    </lineage>
</organism>
<comment type="caution">
    <text evidence="2">The sequence shown here is derived from an EMBL/GenBank/DDBJ whole genome shotgun (WGS) entry which is preliminary data.</text>
</comment>
<reference evidence="2" key="1">
    <citation type="submission" date="2021-02" db="EMBL/GenBank/DDBJ databases">
        <authorList>
            <person name="Nowell W R."/>
        </authorList>
    </citation>
    <scope>NUCLEOTIDE SEQUENCE</scope>
</reference>
<evidence type="ECO:0000313" key="4">
    <source>
        <dbReference type="Proteomes" id="UP000663828"/>
    </source>
</evidence>
<dbReference type="EMBL" id="CAJNOR010010333">
    <property type="protein sequence ID" value="CAF1652999.1"/>
    <property type="molecule type" value="Genomic_DNA"/>
</dbReference>
<protein>
    <recommendedName>
        <fullName evidence="6">Hydantoin racemase</fullName>
    </recommendedName>
</protein>
<proteinExistence type="inferred from homology"/>
<evidence type="ECO:0008006" key="6">
    <source>
        <dbReference type="Google" id="ProtNLM"/>
    </source>
</evidence>
<accession>A0A815P3I2</accession>